<sequence length="47" mass="5394">MVLKRALLRLVPARLRPFLVALGVARLVWRVVRRRREGTDGGRGLSR</sequence>
<organism evidence="1 2">
    <name type="scientific">Streptomyces boetiae</name>
    <dbReference type="NCBI Taxonomy" id="3075541"/>
    <lineage>
        <taxon>Bacteria</taxon>
        <taxon>Bacillati</taxon>
        <taxon>Actinomycetota</taxon>
        <taxon>Actinomycetes</taxon>
        <taxon>Kitasatosporales</taxon>
        <taxon>Streptomycetaceae</taxon>
        <taxon>Streptomyces</taxon>
    </lineage>
</organism>
<reference evidence="2" key="1">
    <citation type="submission" date="2023-07" db="EMBL/GenBank/DDBJ databases">
        <title>30 novel species of actinomycetes from the DSMZ collection.</title>
        <authorList>
            <person name="Nouioui I."/>
        </authorList>
    </citation>
    <scope>NUCLEOTIDE SEQUENCE [LARGE SCALE GENOMIC DNA]</scope>
    <source>
        <strain evidence="2">DSM 44917</strain>
    </source>
</reference>
<gene>
    <name evidence="1" type="ORF">RM780_18215</name>
</gene>
<evidence type="ECO:0000313" key="1">
    <source>
        <dbReference type="EMBL" id="MDT0308880.1"/>
    </source>
</evidence>
<evidence type="ECO:0000313" key="2">
    <source>
        <dbReference type="Proteomes" id="UP001183388"/>
    </source>
</evidence>
<proteinExistence type="predicted"/>
<comment type="caution">
    <text evidence="1">The sequence shown here is derived from an EMBL/GenBank/DDBJ whole genome shotgun (WGS) entry which is preliminary data.</text>
</comment>
<dbReference type="Proteomes" id="UP001183388">
    <property type="component" value="Unassembled WGS sequence"/>
</dbReference>
<accession>A0ABU2LBK8</accession>
<protein>
    <submittedName>
        <fullName evidence="1">Uncharacterized protein</fullName>
    </submittedName>
</protein>
<dbReference type="EMBL" id="JAVREN010000027">
    <property type="protein sequence ID" value="MDT0308880.1"/>
    <property type="molecule type" value="Genomic_DNA"/>
</dbReference>
<name>A0ABU2LBK8_9ACTN</name>
<keyword evidence="2" id="KW-1185">Reference proteome</keyword>
<dbReference type="RefSeq" id="WP_311631821.1">
    <property type="nucleotide sequence ID" value="NZ_JAVREN010000027.1"/>
</dbReference>